<dbReference type="OrthoDB" id="539398at2759"/>
<keyword evidence="1" id="KW-1133">Transmembrane helix</keyword>
<accession>A0A9P3GCP7</accession>
<feature type="transmembrane region" description="Helical" evidence="1">
    <location>
        <begin position="245"/>
        <end position="262"/>
    </location>
</feature>
<sequence length="282" mass="31352">MGHFYDEIPDDPKLIEWIKNQKLYHVASAPLNGGHVNVSPRGYDSFKLVSRKACWFMDLSGSGNETISHLYEPGNGRITILFQAFEGPPRILRLYGKGKVYEKGTPEFDKLFNPSNDEGELDYPTPELLPGARAVIWIDITRVGSACGFSVPFMKFESHREQLNQVAARMEDKDAATEDPYTLHWEKGLLAYWVKINTWSIDGLPGLKQVLPRVTGDDVKQAMTEVGIKPPAQVLNMKGGKANELTVLLIGLMLGALLMSVIQRRLQGMSPPLCVGDACVHV</sequence>
<dbReference type="PANTHER" id="PTHR39336:SF1">
    <property type="entry name" value="PYRIDOXAMINE PHOSPHATE OXIDASE FAMILY PROTEIN (AFU_ORTHOLOGUE AFUA_6G11440)"/>
    <property type="match status" value="1"/>
</dbReference>
<dbReference type="AlphaFoldDB" id="A0A9P3GCP7"/>
<name>A0A9P3GCP7_9APHY</name>
<organism evidence="2 3">
    <name type="scientific">Phanerochaete sordida</name>
    <dbReference type="NCBI Taxonomy" id="48140"/>
    <lineage>
        <taxon>Eukaryota</taxon>
        <taxon>Fungi</taxon>
        <taxon>Dikarya</taxon>
        <taxon>Basidiomycota</taxon>
        <taxon>Agaricomycotina</taxon>
        <taxon>Agaricomycetes</taxon>
        <taxon>Polyporales</taxon>
        <taxon>Phanerochaetaceae</taxon>
        <taxon>Phanerochaete</taxon>
    </lineage>
</organism>
<keyword evidence="3" id="KW-1185">Reference proteome</keyword>
<evidence type="ECO:0000256" key="1">
    <source>
        <dbReference type="SAM" id="Phobius"/>
    </source>
</evidence>
<evidence type="ECO:0000313" key="3">
    <source>
        <dbReference type="Proteomes" id="UP000703269"/>
    </source>
</evidence>
<protein>
    <recommendedName>
        <fullName evidence="4">Pyridoxamine 5'-phosphate oxidase putative domain-containing protein</fullName>
    </recommendedName>
</protein>
<proteinExistence type="predicted"/>
<dbReference type="Proteomes" id="UP000703269">
    <property type="component" value="Unassembled WGS sequence"/>
</dbReference>
<dbReference type="Gene3D" id="2.30.110.10">
    <property type="entry name" value="Electron Transport, Fmn-binding Protein, Chain A"/>
    <property type="match status" value="1"/>
</dbReference>
<dbReference type="EMBL" id="BPQB01000025">
    <property type="protein sequence ID" value="GJE92270.1"/>
    <property type="molecule type" value="Genomic_DNA"/>
</dbReference>
<evidence type="ECO:0000313" key="2">
    <source>
        <dbReference type="EMBL" id="GJE92270.1"/>
    </source>
</evidence>
<dbReference type="SUPFAM" id="SSF50475">
    <property type="entry name" value="FMN-binding split barrel"/>
    <property type="match status" value="1"/>
</dbReference>
<evidence type="ECO:0008006" key="4">
    <source>
        <dbReference type="Google" id="ProtNLM"/>
    </source>
</evidence>
<reference evidence="2 3" key="1">
    <citation type="submission" date="2021-08" db="EMBL/GenBank/DDBJ databases">
        <title>Draft Genome Sequence of Phanerochaete sordida strain YK-624.</title>
        <authorList>
            <person name="Mori T."/>
            <person name="Dohra H."/>
            <person name="Suzuki T."/>
            <person name="Kawagishi H."/>
            <person name="Hirai H."/>
        </authorList>
    </citation>
    <scope>NUCLEOTIDE SEQUENCE [LARGE SCALE GENOMIC DNA]</scope>
    <source>
        <strain evidence="2 3">YK-624</strain>
    </source>
</reference>
<gene>
    <name evidence="2" type="ORF">PsYK624_084240</name>
</gene>
<keyword evidence="1" id="KW-0812">Transmembrane</keyword>
<comment type="caution">
    <text evidence="2">The sequence shown here is derived from an EMBL/GenBank/DDBJ whole genome shotgun (WGS) entry which is preliminary data.</text>
</comment>
<keyword evidence="1" id="KW-0472">Membrane</keyword>
<dbReference type="PANTHER" id="PTHR39336">
    <property type="entry name" value="PYRIDOXAMINE PHOSPHATE OXIDASE FAMILY PROTEIN (AFU_ORTHOLOGUE AFUA_6G11440)"/>
    <property type="match status" value="1"/>
</dbReference>
<dbReference type="InterPro" id="IPR012349">
    <property type="entry name" value="Split_barrel_FMN-bd"/>
</dbReference>